<evidence type="ECO:0000256" key="5">
    <source>
        <dbReference type="ARBA" id="ARBA00023143"/>
    </source>
</evidence>
<feature type="signal peptide" evidence="8">
    <location>
        <begin position="1"/>
        <end position="24"/>
    </location>
</feature>
<organism evidence="9 10">
    <name type="scientific">Loktanella fryxellensis</name>
    <dbReference type="NCBI Taxonomy" id="245187"/>
    <lineage>
        <taxon>Bacteria</taxon>
        <taxon>Pseudomonadati</taxon>
        <taxon>Pseudomonadota</taxon>
        <taxon>Alphaproteobacteria</taxon>
        <taxon>Rhodobacterales</taxon>
        <taxon>Roseobacteraceae</taxon>
        <taxon>Loktanella</taxon>
    </lineage>
</organism>
<comment type="similarity">
    <text evidence="2 7">Belongs to the FlgH family.</text>
</comment>
<keyword evidence="10" id="KW-1185">Reference proteome</keyword>
<dbReference type="AlphaFoldDB" id="A0A1H7ZRX0"/>
<evidence type="ECO:0000256" key="1">
    <source>
        <dbReference type="ARBA" id="ARBA00002591"/>
    </source>
</evidence>
<name>A0A1H7ZRX0_9RHOB</name>
<keyword evidence="9" id="KW-0966">Cell projection</keyword>
<keyword evidence="4 7" id="KW-0472">Membrane</keyword>
<evidence type="ECO:0000313" key="10">
    <source>
        <dbReference type="Proteomes" id="UP000199585"/>
    </source>
</evidence>
<accession>A0A1H7ZRX0</accession>
<dbReference type="PANTHER" id="PTHR34933">
    <property type="entry name" value="FLAGELLAR L-RING PROTEIN"/>
    <property type="match status" value="1"/>
</dbReference>
<feature type="chain" id="PRO_5011714784" description="Flagellar L-ring protein" evidence="8">
    <location>
        <begin position="25"/>
        <end position="247"/>
    </location>
</feature>
<gene>
    <name evidence="7" type="primary">flgH</name>
    <name evidence="9" type="ORF">SAMN04488003_10280</name>
</gene>
<dbReference type="PRINTS" id="PR01008">
    <property type="entry name" value="FLGLRINGFLGH"/>
</dbReference>
<dbReference type="STRING" id="245187.SAMN04488003_10280"/>
<proteinExistence type="inferred from homology"/>
<evidence type="ECO:0000256" key="6">
    <source>
        <dbReference type="ARBA" id="ARBA00023237"/>
    </source>
</evidence>
<evidence type="ECO:0000256" key="2">
    <source>
        <dbReference type="ARBA" id="ARBA00006929"/>
    </source>
</evidence>
<dbReference type="GO" id="GO:0009279">
    <property type="term" value="C:cell outer membrane"/>
    <property type="evidence" value="ECO:0007669"/>
    <property type="project" value="UniProtKB-SubCell"/>
</dbReference>
<sequence>MCPANMLRLWKLSPCVLVVACSSADVGRAPELTPIAATADRIAMMNQALPQTLDQGPQTPGAQASLWTGDRGSLLGDRRAMEQGDILTVVIEIDDSAEISNSSERGRSAGQTLGVPSLFGLPQKIDERLPDGATLGSAVGVNSTSTAEGNGSVQRNEKLTLRIAATITDMLPNGVLAIEGQQEVRVNFELRELTITGFVRPADISRQNEITYDKIASARISYGGRGQISDMQQPRYGQQALEAILPF</sequence>
<keyword evidence="6 7" id="KW-0998">Cell outer membrane</keyword>
<keyword evidence="9" id="KW-0282">Flagellum</keyword>
<evidence type="ECO:0000256" key="4">
    <source>
        <dbReference type="ARBA" id="ARBA00023136"/>
    </source>
</evidence>
<dbReference type="Pfam" id="PF02107">
    <property type="entry name" value="FlgH"/>
    <property type="match status" value="1"/>
</dbReference>
<dbReference type="NCBIfam" id="NF001305">
    <property type="entry name" value="PRK00249.1-5"/>
    <property type="match status" value="1"/>
</dbReference>
<reference evidence="9 10" key="1">
    <citation type="submission" date="2016-10" db="EMBL/GenBank/DDBJ databases">
        <authorList>
            <person name="de Groot N.N."/>
        </authorList>
    </citation>
    <scope>NUCLEOTIDE SEQUENCE [LARGE SCALE GENOMIC DNA]</scope>
    <source>
        <strain evidence="9 10">DSM 16213</strain>
    </source>
</reference>
<dbReference type="GO" id="GO:0009427">
    <property type="term" value="C:bacterial-type flagellum basal body, distal rod, L ring"/>
    <property type="evidence" value="ECO:0007669"/>
    <property type="project" value="InterPro"/>
</dbReference>
<comment type="subcellular location">
    <subcellularLocation>
        <location evidence="7">Cell outer membrane</location>
    </subcellularLocation>
    <subcellularLocation>
        <location evidence="7">Bacterial flagellum basal body</location>
    </subcellularLocation>
</comment>
<dbReference type="EMBL" id="FOCI01000002">
    <property type="protein sequence ID" value="SEM60554.1"/>
    <property type="molecule type" value="Genomic_DNA"/>
</dbReference>
<comment type="subunit">
    <text evidence="7">The basal body constitutes a major portion of the flagellar organelle and consists of four rings (L,P,S, and M) mounted on a central rod.</text>
</comment>
<keyword evidence="9" id="KW-0969">Cilium</keyword>
<dbReference type="PANTHER" id="PTHR34933:SF1">
    <property type="entry name" value="FLAGELLAR L-RING PROTEIN"/>
    <property type="match status" value="1"/>
</dbReference>
<evidence type="ECO:0000256" key="7">
    <source>
        <dbReference type="HAMAP-Rule" id="MF_00415"/>
    </source>
</evidence>
<evidence type="ECO:0000256" key="3">
    <source>
        <dbReference type="ARBA" id="ARBA00022729"/>
    </source>
</evidence>
<dbReference type="GO" id="GO:0071973">
    <property type="term" value="P:bacterial-type flagellum-dependent cell motility"/>
    <property type="evidence" value="ECO:0007669"/>
    <property type="project" value="InterPro"/>
</dbReference>
<keyword evidence="5 7" id="KW-0975">Bacterial flagellum</keyword>
<dbReference type="Proteomes" id="UP000199585">
    <property type="component" value="Unassembled WGS sequence"/>
</dbReference>
<dbReference type="GO" id="GO:0003774">
    <property type="term" value="F:cytoskeletal motor activity"/>
    <property type="evidence" value="ECO:0007669"/>
    <property type="project" value="InterPro"/>
</dbReference>
<protein>
    <recommendedName>
        <fullName evidence="7">Flagellar L-ring protein</fullName>
    </recommendedName>
    <alternativeName>
        <fullName evidence="7">Basal body L-ring protein</fullName>
    </alternativeName>
</protein>
<evidence type="ECO:0000313" key="9">
    <source>
        <dbReference type="EMBL" id="SEM60554.1"/>
    </source>
</evidence>
<comment type="function">
    <text evidence="1 7">Assembles around the rod to form the L-ring and probably protects the motor/basal body from shearing forces during rotation.</text>
</comment>
<dbReference type="InterPro" id="IPR000527">
    <property type="entry name" value="Flag_Lring"/>
</dbReference>
<evidence type="ECO:0000256" key="8">
    <source>
        <dbReference type="SAM" id="SignalP"/>
    </source>
</evidence>
<dbReference type="HAMAP" id="MF_00415">
    <property type="entry name" value="FlgH"/>
    <property type="match status" value="1"/>
</dbReference>
<keyword evidence="3 8" id="KW-0732">Signal</keyword>